<evidence type="ECO:0000313" key="2">
    <source>
        <dbReference type="EMBL" id="KDQ18801.1"/>
    </source>
</evidence>
<protein>
    <submittedName>
        <fullName evidence="2">Uncharacterized protein</fullName>
    </submittedName>
</protein>
<dbReference type="AlphaFoldDB" id="A0A067N4W5"/>
<dbReference type="Proteomes" id="UP000027195">
    <property type="component" value="Unassembled WGS sequence"/>
</dbReference>
<name>A0A067N4W5_BOTB1</name>
<gene>
    <name evidence="2" type="ORF">BOTBODRAFT_28298</name>
</gene>
<evidence type="ECO:0000313" key="3">
    <source>
        <dbReference type="Proteomes" id="UP000027195"/>
    </source>
</evidence>
<sequence length="71" mass="7536">MAMFEVKVLFKFPATTSKPGPAKSRAKVGSGRLQSLVQGSPVTAKIGRASGRGLGNARQIATMNNPERHLE</sequence>
<reference evidence="3" key="1">
    <citation type="journal article" date="2014" name="Proc. Natl. Acad. Sci. U.S.A.">
        <title>Extensive sampling of basidiomycete genomes demonstrates inadequacy of the white-rot/brown-rot paradigm for wood decay fungi.</title>
        <authorList>
            <person name="Riley R."/>
            <person name="Salamov A.A."/>
            <person name="Brown D.W."/>
            <person name="Nagy L.G."/>
            <person name="Floudas D."/>
            <person name="Held B.W."/>
            <person name="Levasseur A."/>
            <person name="Lombard V."/>
            <person name="Morin E."/>
            <person name="Otillar R."/>
            <person name="Lindquist E.A."/>
            <person name="Sun H."/>
            <person name="LaButti K.M."/>
            <person name="Schmutz J."/>
            <person name="Jabbour D."/>
            <person name="Luo H."/>
            <person name="Baker S.E."/>
            <person name="Pisabarro A.G."/>
            <person name="Walton J.D."/>
            <person name="Blanchette R.A."/>
            <person name="Henrissat B."/>
            <person name="Martin F."/>
            <person name="Cullen D."/>
            <person name="Hibbett D.S."/>
            <person name="Grigoriev I.V."/>
        </authorList>
    </citation>
    <scope>NUCLEOTIDE SEQUENCE [LARGE SCALE GENOMIC DNA]</scope>
    <source>
        <strain evidence="3">FD-172 SS1</strain>
    </source>
</reference>
<dbReference type="InParanoid" id="A0A067N4W5"/>
<feature type="region of interest" description="Disordered" evidence="1">
    <location>
        <begin position="47"/>
        <end position="71"/>
    </location>
</feature>
<dbReference type="HOGENOM" id="CLU_2739686_0_0_1"/>
<evidence type="ECO:0000256" key="1">
    <source>
        <dbReference type="SAM" id="MobiDB-lite"/>
    </source>
</evidence>
<dbReference type="EMBL" id="KL198020">
    <property type="protein sequence ID" value="KDQ18801.1"/>
    <property type="molecule type" value="Genomic_DNA"/>
</dbReference>
<accession>A0A067N4W5</accession>
<organism evidence="2 3">
    <name type="scientific">Botryobasidium botryosum (strain FD-172 SS1)</name>
    <dbReference type="NCBI Taxonomy" id="930990"/>
    <lineage>
        <taxon>Eukaryota</taxon>
        <taxon>Fungi</taxon>
        <taxon>Dikarya</taxon>
        <taxon>Basidiomycota</taxon>
        <taxon>Agaricomycotina</taxon>
        <taxon>Agaricomycetes</taxon>
        <taxon>Cantharellales</taxon>
        <taxon>Botryobasidiaceae</taxon>
        <taxon>Botryobasidium</taxon>
    </lineage>
</organism>
<keyword evidence="3" id="KW-1185">Reference proteome</keyword>
<proteinExistence type="predicted"/>